<comment type="caution">
    <text evidence="3">The sequence shown here is derived from an EMBL/GenBank/DDBJ whole genome shotgun (WGS) entry which is preliminary data.</text>
</comment>
<feature type="compositionally biased region" description="Basic and acidic residues" evidence="1">
    <location>
        <begin position="218"/>
        <end position="227"/>
    </location>
</feature>
<evidence type="ECO:0000313" key="3">
    <source>
        <dbReference type="EMBL" id="EAU87150.1"/>
    </source>
</evidence>
<proteinExistence type="predicted"/>
<feature type="chain" id="PRO_5002727277" evidence="2">
    <location>
        <begin position="29"/>
        <end position="366"/>
    </location>
</feature>
<protein>
    <submittedName>
        <fullName evidence="3">Uncharacterized protein</fullName>
    </submittedName>
</protein>
<name>A8NLJ4_COPC7</name>
<evidence type="ECO:0000313" key="4">
    <source>
        <dbReference type="Proteomes" id="UP000001861"/>
    </source>
</evidence>
<feature type="compositionally biased region" description="Basic and acidic residues" evidence="1">
    <location>
        <begin position="181"/>
        <end position="191"/>
    </location>
</feature>
<evidence type="ECO:0000256" key="2">
    <source>
        <dbReference type="SAM" id="SignalP"/>
    </source>
</evidence>
<reference evidence="3 4" key="1">
    <citation type="journal article" date="2010" name="Proc. Natl. Acad. Sci. U.S.A.">
        <title>Insights into evolution of multicellular fungi from the assembled chromosomes of the mushroom Coprinopsis cinerea (Coprinus cinereus).</title>
        <authorList>
            <person name="Stajich J.E."/>
            <person name="Wilke S.K."/>
            <person name="Ahren D."/>
            <person name="Au C.H."/>
            <person name="Birren B.W."/>
            <person name="Borodovsky M."/>
            <person name="Burns C."/>
            <person name="Canback B."/>
            <person name="Casselton L.A."/>
            <person name="Cheng C.K."/>
            <person name="Deng J."/>
            <person name="Dietrich F.S."/>
            <person name="Fargo D.C."/>
            <person name="Farman M.L."/>
            <person name="Gathman A.C."/>
            <person name="Goldberg J."/>
            <person name="Guigo R."/>
            <person name="Hoegger P.J."/>
            <person name="Hooker J.B."/>
            <person name="Huggins A."/>
            <person name="James T.Y."/>
            <person name="Kamada T."/>
            <person name="Kilaru S."/>
            <person name="Kodira C."/>
            <person name="Kues U."/>
            <person name="Kupfer D."/>
            <person name="Kwan H.S."/>
            <person name="Lomsadze A."/>
            <person name="Li W."/>
            <person name="Lilly W.W."/>
            <person name="Ma L.J."/>
            <person name="Mackey A.J."/>
            <person name="Manning G."/>
            <person name="Martin F."/>
            <person name="Muraguchi H."/>
            <person name="Natvig D.O."/>
            <person name="Palmerini H."/>
            <person name="Ramesh M.A."/>
            <person name="Rehmeyer C.J."/>
            <person name="Roe B.A."/>
            <person name="Shenoy N."/>
            <person name="Stanke M."/>
            <person name="Ter-Hovhannisyan V."/>
            <person name="Tunlid A."/>
            <person name="Velagapudi R."/>
            <person name="Vision T.J."/>
            <person name="Zeng Q."/>
            <person name="Zolan M.E."/>
            <person name="Pukkila P.J."/>
        </authorList>
    </citation>
    <scope>NUCLEOTIDE SEQUENCE [LARGE SCALE GENOMIC DNA]</scope>
    <source>
        <strain evidence="4">Okayama-7 / 130 / ATCC MYA-4618 / FGSC 9003</strain>
    </source>
</reference>
<dbReference type="OMA" id="VVINTCM"/>
<feature type="compositionally biased region" description="Low complexity" evidence="1">
    <location>
        <begin position="267"/>
        <end position="283"/>
    </location>
</feature>
<gene>
    <name evidence="3" type="ORF">CC1G_05839</name>
</gene>
<feature type="compositionally biased region" description="Polar residues" evidence="1">
    <location>
        <begin position="167"/>
        <end position="176"/>
    </location>
</feature>
<dbReference type="RefSeq" id="XP_001834702.1">
    <property type="nucleotide sequence ID" value="XM_001834650.1"/>
</dbReference>
<dbReference type="KEGG" id="cci:CC1G_05839"/>
<dbReference type="EMBL" id="AACS02000012">
    <property type="protein sequence ID" value="EAU87150.1"/>
    <property type="molecule type" value="Genomic_DNA"/>
</dbReference>
<sequence>MRLFNSRSLFLSTITSGILFLLAVQSAAAPVQLQIRESSTKSLQIRPRTNYAARAAAEALLPRIVTGEKDPTPKDAAETPAEMRELEASERLQRTQAWVQAQKGVSYKKVYPGRGTDASHIPTTSHDKFANPNPPQWIKTARRQGRLMPPSRRPWRRVTAAKGPEEQGTNGKNTQPGPAESGKRPEPKKADPLPPVSPPFSGTDGKGSSQTPQTDPPENGKKPEPKRSNSISSASPGRAQNLEPGSNGPGKGGVVQSTQPEPPEPKGSNSASPASGSSGSAPNLEPGSNGPGKGSVQSPQPAPEPPRSNPVSPQAGRPQNQEPGSNGPATGGRQSPQPGPPESAKRPEPKRSDSMSSLSSEKTLVG</sequence>
<dbReference type="GeneID" id="6011219"/>
<evidence type="ECO:0000256" key="1">
    <source>
        <dbReference type="SAM" id="MobiDB-lite"/>
    </source>
</evidence>
<feature type="compositionally biased region" description="Basic and acidic residues" evidence="1">
    <location>
        <begin position="343"/>
        <end position="353"/>
    </location>
</feature>
<organism evidence="3 4">
    <name type="scientific">Coprinopsis cinerea (strain Okayama-7 / 130 / ATCC MYA-4618 / FGSC 9003)</name>
    <name type="common">Inky cap fungus</name>
    <name type="synonym">Hormographiella aspergillata</name>
    <dbReference type="NCBI Taxonomy" id="240176"/>
    <lineage>
        <taxon>Eukaryota</taxon>
        <taxon>Fungi</taxon>
        <taxon>Dikarya</taxon>
        <taxon>Basidiomycota</taxon>
        <taxon>Agaricomycotina</taxon>
        <taxon>Agaricomycetes</taxon>
        <taxon>Agaricomycetidae</taxon>
        <taxon>Agaricales</taxon>
        <taxon>Agaricineae</taxon>
        <taxon>Psathyrellaceae</taxon>
        <taxon>Coprinopsis</taxon>
    </lineage>
</organism>
<feature type="region of interest" description="Disordered" evidence="1">
    <location>
        <begin position="110"/>
        <end position="366"/>
    </location>
</feature>
<feature type="region of interest" description="Disordered" evidence="1">
    <location>
        <begin position="66"/>
        <end position="90"/>
    </location>
</feature>
<feature type="signal peptide" evidence="2">
    <location>
        <begin position="1"/>
        <end position="28"/>
    </location>
</feature>
<feature type="compositionally biased region" description="Polar residues" evidence="1">
    <location>
        <begin position="354"/>
        <end position="366"/>
    </location>
</feature>
<dbReference type="AlphaFoldDB" id="A8NLJ4"/>
<dbReference type="VEuPathDB" id="FungiDB:CC1G_05839"/>
<keyword evidence="2" id="KW-0732">Signal</keyword>
<dbReference type="InParanoid" id="A8NLJ4"/>
<keyword evidence="4" id="KW-1185">Reference proteome</keyword>
<accession>A8NLJ4</accession>
<dbReference type="Proteomes" id="UP000001861">
    <property type="component" value="Unassembled WGS sequence"/>
</dbReference>
<feature type="compositionally biased region" description="Polar residues" evidence="1">
    <location>
        <begin position="309"/>
        <end position="336"/>
    </location>
</feature>